<dbReference type="AlphaFoldDB" id="A0A1T4LY28"/>
<reference evidence="5 6" key="1">
    <citation type="submission" date="2017-02" db="EMBL/GenBank/DDBJ databases">
        <authorList>
            <person name="Peterson S.W."/>
        </authorList>
    </citation>
    <scope>NUCLEOTIDE SEQUENCE [LARGE SCALE GENOMIC DNA]</scope>
    <source>
        <strain evidence="5 6">ATCC BAA-1030</strain>
    </source>
</reference>
<name>A0A1T4LY28_9ENTE</name>
<dbReference type="Gene3D" id="3.30.450.40">
    <property type="match status" value="1"/>
</dbReference>
<evidence type="ECO:0000256" key="3">
    <source>
        <dbReference type="ARBA" id="ARBA00023163"/>
    </source>
</evidence>
<dbReference type="OrthoDB" id="9791752at2"/>
<dbReference type="EMBL" id="FUXI01000007">
    <property type="protein sequence ID" value="SJZ59630.1"/>
    <property type="molecule type" value="Genomic_DNA"/>
</dbReference>
<dbReference type="Pfam" id="PF09339">
    <property type="entry name" value="HTH_IclR"/>
    <property type="match status" value="1"/>
</dbReference>
<dbReference type="STRING" id="263852.SAMN02745116_00858"/>
<dbReference type="InterPro" id="IPR036388">
    <property type="entry name" value="WH-like_DNA-bd_sf"/>
</dbReference>
<dbReference type="PANTHER" id="PTHR30136:SF24">
    <property type="entry name" value="HTH-TYPE TRANSCRIPTIONAL REPRESSOR ALLR"/>
    <property type="match status" value="1"/>
</dbReference>
<keyword evidence="1" id="KW-0805">Transcription regulation</keyword>
<dbReference type="InterPro" id="IPR014757">
    <property type="entry name" value="Tscrpt_reg_IclR_C"/>
</dbReference>
<dbReference type="PROSITE" id="PS51078">
    <property type="entry name" value="ICLR_ED"/>
    <property type="match status" value="1"/>
</dbReference>
<dbReference type="GO" id="GO:0003700">
    <property type="term" value="F:DNA-binding transcription factor activity"/>
    <property type="evidence" value="ECO:0007669"/>
    <property type="project" value="TreeGrafter"/>
</dbReference>
<organism evidence="5 6">
    <name type="scientific">Pilibacter termitis</name>
    <dbReference type="NCBI Taxonomy" id="263852"/>
    <lineage>
        <taxon>Bacteria</taxon>
        <taxon>Bacillati</taxon>
        <taxon>Bacillota</taxon>
        <taxon>Bacilli</taxon>
        <taxon>Lactobacillales</taxon>
        <taxon>Enterococcaceae</taxon>
        <taxon>Pilibacter</taxon>
    </lineage>
</organism>
<keyword evidence="2" id="KW-0238">DNA-binding</keyword>
<gene>
    <name evidence="5" type="ORF">SAMN02745116_00858</name>
</gene>
<dbReference type="SUPFAM" id="SSF46785">
    <property type="entry name" value="Winged helix' DNA-binding domain"/>
    <property type="match status" value="1"/>
</dbReference>
<accession>A0A1T4LY28</accession>
<dbReference type="InterPro" id="IPR036390">
    <property type="entry name" value="WH_DNA-bd_sf"/>
</dbReference>
<dbReference type="InterPro" id="IPR005471">
    <property type="entry name" value="Tscrpt_reg_IclR_N"/>
</dbReference>
<evidence type="ECO:0000256" key="1">
    <source>
        <dbReference type="ARBA" id="ARBA00023015"/>
    </source>
</evidence>
<dbReference type="RefSeq" id="WP_159443198.1">
    <property type="nucleotide sequence ID" value="NZ_FUXI01000007.1"/>
</dbReference>
<dbReference type="Gene3D" id="1.10.10.10">
    <property type="entry name" value="Winged helix-like DNA-binding domain superfamily/Winged helix DNA-binding domain"/>
    <property type="match status" value="1"/>
</dbReference>
<dbReference type="GO" id="GO:0045892">
    <property type="term" value="P:negative regulation of DNA-templated transcription"/>
    <property type="evidence" value="ECO:0007669"/>
    <property type="project" value="UniProtKB-ARBA"/>
</dbReference>
<dbReference type="InterPro" id="IPR050707">
    <property type="entry name" value="HTH_MetabolicPath_Reg"/>
</dbReference>
<proteinExistence type="predicted"/>
<dbReference type="GO" id="GO:0003677">
    <property type="term" value="F:DNA binding"/>
    <property type="evidence" value="ECO:0007669"/>
    <property type="project" value="UniProtKB-KW"/>
</dbReference>
<dbReference type="PANTHER" id="PTHR30136">
    <property type="entry name" value="HELIX-TURN-HELIX TRANSCRIPTIONAL REGULATOR, ICLR FAMILY"/>
    <property type="match status" value="1"/>
</dbReference>
<evidence type="ECO:0000313" key="5">
    <source>
        <dbReference type="EMBL" id="SJZ59630.1"/>
    </source>
</evidence>
<dbReference type="SUPFAM" id="SSF55781">
    <property type="entry name" value="GAF domain-like"/>
    <property type="match status" value="1"/>
</dbReference>
<evidence type="ECO:0000256" key="2">
    <source>
        <dbReference type="ARBA" id="ARBA00023125"/>
    </source>
</evidence>
<sequence length="251" mass="28258">MEQEKLYGGVVIKVIAILDFLRDSTIPPTSTEIAKEIKVTKGTASKIMNTMTQLRLATKDNATQGYTIGVRLIGYGEKAIESFSFEKELHSSIEKIHDEIGETIHVGVEQSGEIVYILKREAKDAVTLKSRVGDKLRMYASAMGKAILAEKTKRSVQQYFRETAIEQLTPHTITEESAFLEELAEIRRSGVSFDREENEQGIFCIGVSLTRRGHIYGAVSVSVPTYRLDEEKKERIVTVLLEMKKEVQEKL</sequence>
<protein>
    <submittedName>
        <fullName evidence="5">Transcriptional regulator, IclR family</fullName>
    </submittedName>
</protein>
<dbReference type="InterPro" id="IPR029016">
    <property type="entry name" value="GAF-like_dom_sf"/>
</dbReference>
<dbReference type="Proteomes" id="UP000190328">
    <property type="component" value="Unassembled WGS sequence"/>
</dbReference>
<evidence type="ECO:0000259" key="4">
    <source>
        <dbReference type="PROSITE" id="PS51078"/>
    </source>
</evidence>
<evidence type="ECO:0000313" key="6">
    <source>
        <dbReference type="Proteomes" id="UP000190328"/>
    </source>
</evidence>
<feature type="domain" description="IclR-ED" evidence="4">
    <location>
        <begin position="71"/>
        <end position="251"/>
    </location>
</feature>
<dbReference type="Pfam" id="PF01614">
    <property type="entry name" value="IclR_C"/>
    <property type="match status" value="1"/>
</dbReference>
<keyword evidence="3" id="KW-0804">Transcription</keyword>
<keyword evidence="6" id="KW-1185">Reference proteome</keyword>